<evidence type="ECO:0000256" key="2">
    <source>
        <dbReference type="ARBA" id="ARBA00004651"/>
    </source>
</evidence>
<dbReference type="RefSeq" id="WP_377466949.1">
    <property type="nucleotide sequence ID" value="NZ_JBHUOP010000004.1"/>
</dbReference>
<keyword evidence="15" id="KW-1185">Reference proteome</keyword>
<evidence type="ECO:0000256" key="5">
    <source>
        <dbReference type="ARBA" id="ARBA00022448"/>
    </source>
</evidence>
<feature type="transmembrane region" description="Helical" evidence="13">
    <location>
        <begin position="408"/>
        <end position="429"/>
    </location>
</feature>
<dbReference type="InterPro" id="IPR048279">
    <property type="entry name" value="MdtK-like"/>
</dbReference>
<dbReference type="InterPro" id="IPR002528">
    <property type="entry name" value="MATE_fam"/>
</dbReference>
<evidence type="ECO:0000256" key="12">
    <source>
        <dbReference type="ARBA" id="ARBA00031636"/>
    </source>
</evidence>
<feature type="transmembrane region" description="Helical" evidence="13">
    <location>
        <begin position="160"/>
        <end position="183"/>
    </location>
</feature>
<evidence type="ECO:0000256" key="4">
    <source>
        <dbReference type="ARBA" id="ARBA00020268"/>
    </source>
</evidence>
<reference evidence="15" key="1">
    <citation type="journal article" date="2019" name="Int. J. Syst. Evol. Microbiol.">
        <title>The Global Catalogue of Microorganisms (GCM) 10K type strain sequencing project: providing services to taxonomists for standard genome sequencing and annotation.</title>
        <authorList>
            <consortium name="The Broad Institute Genomics Platform"/>
            <consortium name="The Broad Institute Genome Sequencing Center for Infectious Disease"/>
            <person name="Wu L."/>
            <person name="Ma J."/>
        </authorList>
    </citation>
    <scope>NUCLEOTIDE SEQUENCE [LARGE SCALE GENOMIC DNA]</scope>
    <source>
        <strain evidence="15">KCTC 33576</strain>
    </source>
</reference>
<comment type="caution">
    <text evidence="14">The sequence shown here is derived from an EMBL/GenBank/DDBJ whole genome shotgun (WGS) entry which is preliminary data.</text>
</comment>
<keyword evidence="7" id="KW-1003">Cell membrane</keyword>
<evidence type="ECO:0000256" key="1">
    <source>
        <dbReference type="ARBA" id="ARBA00003408"/>
    </source>
</evidence>
<dbReference type="InterPro" id="IPR050222">
    <property type="entry name" value="MATE_MdtK"/>
</dbReference>
<evidence type="ECO:0000256" key="8">
    <source>
        <dbReference type="ARBA" id="ARBA00022692"/>
    </source>
</evidence>
<feature type="transmembrane region" description="Helical" evidence="13">
    <location>
        <begin position="189"/>
        <end position="210"/>
    </location>
</feature>
<keyword evidence="9 13" id="KW-1133">Transmembrane helix</keyword>
<keyword evidence="11 13" id="KW-0472">Membrane</keyword>
<comment type="subcellular location">
    <subcellularLocation>
        <location evidence="2">Cell membrane</location>
        <topology evidence="2">Multi-pass membrane protein</topology>
    </subcellularLocation>
</comment>
<proteinExistence type="inferred from homology"/>
<protein>
    <recommendedName>
        <fullName evidence="4">Probable multidrug resistance protein NorM</fullName>
    </recommendedName>
    <alternativeName>
        <fullName evidence="12">Multidrug-efflux transporter</fullName>
    </alternativeName>
</protein>
<keyword evidence="6" id="KW-0050">Antiport</keyword>
<dbReference type="PANTHER" id="PTHR43298">
    <property type="entry name" value="MULTIDRUG RESISTANCE PROTEIN NORM-RELATED"/>
    <property type="match status" value="1"/>
</dbReference>
<name>A0ABW5XEX1_9MICO</name>
<dbReference type="Pfam" id="PF01554">
    <property type="entry name" value="MatE"/>
    <property type="match status" value="2"/>
</dbReference>
<feature type="transmembrane region" description="Helical" evidence="13">
    <location>
        <begin position="12"/>
        <end position="38"/>
    </location>
</feature>
<keyword evidence="5" id="KW-0813">Transport</keyword>
<evidence type="ECO:0000313" key="15">
    <source>
        <dbReference type="Proteomes" id="UP001597391"/>
    </source>
</evidence>
<comment type="function">
    <text evidence="1">Multidrug efflux pump.</text>
</comment>
<dbReference type="PANTHER" id="PTHR43298:SF2">
    <property type="entry name" value="FMN_FAD EXPORTER YEEO-RELATED"/>
    <property type="match status" value="1"/>
</dbReference>
<feature type="transmembrane region" description="Helical" evidence="13">
    <location>
        <begin position="58"/>
        <end position="78"/>
    </location>
</feature>
<keyword evidence="10" id="KW-0406">Ion transport</keyword>
<dbReference type="Proteomes" id="UP001597391">
    <property type="component" value="Unassembled WGS sequence"/>
</dbReference>
<feature type="transmembrane region" description="Helical" evidence="13">
    <location>
        <begin position="298"/>
        <end position="317"/>
    </location>
</feature>
<evidence type="ECO:0000256" key="10">
    <source>
        <dbReference type="ARBA" id="ARBA00023065"/>
    </source>
</evidence>
<organism evidence="14 15">
    <name type="scientific">Populibacterium corticicola</name>
    <dbReference type="NCBI Taxonomy" id="1812826"/>
    <lineage>
        <taxon>Bacteria</taxon>
        <taxon>Bacillati</taxon>
        <taxon>Actinomycetota</taxon>
        <taxon>Actinomycetes</taxon>
        <taxon>Micrococcales</taxon>
        <taxon>Jonesiaceae</taxon>
        <taxon>Populibacterium</taxon>
    </lineage>
</organism>
<dbReference type="PIRSF" id="PIRSF006603">
    <property type="entry name" value="DinF"/>
    <property type="match status" value="1"/>
</dbReference>
<feature type="transmembrane region" description="Helical" evidence="13">
    <location>
        <begin position="264"/>
        <end position="286"/>
    </location>
</feature>
<sequence>MSRETVAFQRKGLLRLSWPLLVLTVLTLLATLGNVVLLSQASPDLNAAVASANQLLGVTYDISVLFSLGALVVVSQLLGAGKHASARKAASTALRASTILGLAMALIILVGASPLLTAINTPPEIYTQARAYLWVVAFGLTFNAYIVAASAVLRAYGRTVALLVLGIVVNILDVVLLAVFLFVLELDAVGAALPTLLVRGVGVLILAYMVRKGTGATLFGRNRGTATDLPVADGGGFRTQEQLEQERTHERSENRRMSWTMAKLSFPTVLENGTYNLVIVFGVSLINILGVDSVNARSYALTLTAIITGVILALSQANETIVGWDVGERSLGRALRQTLRTAAGTAVASAALAAVLWFFAEGALSIFGVNANVLEQARVALAISILLLPLSAVVAVVYGALRSAGDVVVPMAMSIASSVIVLLPLSYLFVSTLELGVAGIFWALVIAEAVKAVLLVARLISGAWRSIEPVSAEIGEDSVQVAAGAPVDENPAALPTDLTT</sequence>
<evidence type="ECO:0000256" key="6">
    <source>
        <dbReference type="ARBA" id="ARBA00022449"/>
    </source>
</evidence>
<evidence type="ECO:0000256" key="11">
    <source>
        <dbReference type="ARBA" id="ARBA00023136"/>
    </source>
</evidence>
<comment type="similarity">
    <text evidence="3">Belongs to the multi antimicrobial extrusion (MATE) (TC 2.A.66.1) family.</text>
</comment>
<gene>
    <name evidence="14" type="ORF">ACFSYH_10640</name>
</gene>
<evidence type="ECO:0000256" key="7">
    <source>
        <dbReference type="ARBA" id="ARBA00022475"/>
    </source>
</evidence>
<feature type="transmembrane region" description="Helical" evidence="13">
    <location>
        <begin position="379"/>
        <end position="401"/>
    </location>
</feature>
<feature type="transmembrane region" description="Helical" evidence="13">
    <location>
        <begin position="131"/>
        <end position="153"/>
    </location>
</feature>
<evidence type="ECO:0000256" key="3">
    <source>
        <dbReference type="ARBA" id="ARBA00010199"/>
    </source>
</evidence>
<evidence type="ECO:0000313" key="14">
    <source>
        <dbReference type="EMBL" id="MFD2841025.1"/>
    </source>
</evidence>
<evidence type="ECO:0000256" key="9">
    <source>
        <dbReference type="ARBA" id="ARBA00022989"/>
    </source>
</evidence>
<feature type="transmembrane region" description="Helical" evidence="13">
    <location>
        <begin position="435"/>
        <end position="457"/>
    </location>
</feature>
<keyword evidence="8 13" id="KW-0812">Transmembrane</keyword>
<evidence type="ECO:0000256" key="13">
    <source>
        <dbReference type="SAM" id="Phobius"/>
    </source>
</evidence>
<accession>A0ABW5XEX1</accession>
<feature type="transmembrane region" description="Helical" evidence="13">
    <location>
        <begin position="99"/>
        <end position="119"/>
    </location>
</feature>
<dbReference type="EMBL" id="JBHUOP010000004">
    <property type="protein sequence ID" value="MFD2841025.1"/>
    <property type="molecule type" value="Genomic_DNA"/>
</dbReference>
<feature type="transmembrane region" description="Helical" evidence="13">
    <location>
        <begin position="338"/>
        <end position="359"/>
    </location>
</feature>